<keyword evidence="5" id="KW-1185">Reference proteome</keyword>
<dbReference type="GO" id="GO:0030976">
    <property type="term" value="F:thiamine pyrophosphate binding"/>
    <property type="evidence" value="ECO:0007669"/>
    <property type="project" value="InterPro"/>
</dbReference>
<dbReference type="AlphaFoldDB" id="A0AA35XLU4"/>
<feature type="domain" description="Thiamine pyrophosphate enzyme TPP-binding" evidence="3">
    <location>
        <begin position="40"/>
        <end position="150"/>
    </location>
</feature>
<dbReference type="PANTHER" id="PTHR42818:SF1">
    <property type="entry name" value="SULFOPYRUVATE DECARBOXYLASE"/>
    <property type="match status" value="1"/>
</dbReference>
<dbReference type="InterPro" id="IPR011766">
    <property type="entry name" value="TPP_enzyme_TPP-bd"/>
</dbReference>
<organism evidence="4 5">
    <name type="scientific">Geodia barretti</name>
    <name type="common">Barrett's horny sponge</name>
    <dbReference type="NCBI Taxonomy" id="519541"/>
    <lineage>
        <taxon>Eukaryota</taxon>
        <taxon>Metazoa</taxon>
        <taxon>Porifera</taxon>
        <taxon>Demospongiae</taxon>
        <taxon>Heteroscleromorpha</taxon>
        <taxon>Tetractinellida</taxon>
        <taxon>Astrophorina</taxon>
        <taxon>Geodiidae</taxon>
        <taxon>Geodia</taxon>
    </lineage>
</organism>
<dbReference type="InterPro" id="IPR029061">
    <property type="entry name" value="THDP-binding"/>
</dbReference>
<evidence type="ECO:0000313" key="4">
    <source>
        <dbReference type="EMBL" id="CAI8057205.1"/>
    </source>
</evidence>
<comment type="caution">
    <text evidence="4">The sequence shown here is derived from an EMBL/GenBank/DDBJ whole genome shotgun (WGS) entry which is preliminary data.</text>
</comment>
<evidence type="ECO:0000259" key="3">
    <source>
        <dbReference type="Pfam" id="PF02775"/>
    </source>
</evidence>
<evidence type="ECO:0000256" key="1">
    <source>
        <dbReference type="ARBA" id="ARBA00022793"/>
    </source>
</evidence>
<dbReference type="Pfam" id="PF02775">
    <property type="entry name" value="TPP_enzyme_C"/>
    <property type="match status" value="1"/>
</dbReference>
<dbReference type="SUPFAM" id="SSF52518">
    <property type="entry name" value="Thiamin diphosphate-binding fold (THDP-binding)"/>
    <property type="match status" value="1"/>
</dbReference>
<dbReference type="EMBL" id="CASHTH010004428">
    <property type="protein sequence ID" value="CAI8057205.1"/>
    <property type="molecule type" value="Genomic_DNA"/>
</dbReference>
<evidence type="ECO:0000256" key="2">
    <source>
        <dbReference type="ARBA" id="ARBA00023239"/>
    </source>
</evidence>
<dbReference type="InterPro" id="IPR051818">
    <property type="entry name" value="TPP_dependent_decarboxylase"/>
</dbReference>
<keyword evidence="2" id="KW-0456">Lyase</keyword>
<proteinExistence type="predicted"/>
<accession>A0AA35XLU4</accession>
<sequence>MLEIFNRHRGDAVVIPGRGGRYWVELSDQPNRDLPLGDPAMGGHASFALGLALAIPDQRVVLFDSEGDVLMGMGALPTIAEKAPSNLYHFMLDNGVYATTGGQPVPNAEQMEYEVVAQGCGYPSTYAIDNLEDFVSQIEEILSQPGPVFVALKIDPEIINEPINARPQWQRKTRNQSVADMQGELGISIG</sequence>
<protein>
    <submittedName>
        <fullName evidence="4">Phosphonopyruvate decarboxylase</fullName>
    </submittedName>
</protein>
<dbReference type="GO" id="GO:0016831">
    <property type="term" value="F:carboxy-lyase activity"/>
    <property type="evidence" value="ECO:0007669"/>
    <property type="project" value="UniProtKB-KW"/>
</dbReference>
<keyword evidence="1" id="KW-0210">Decarboxylase</keyword>
<dbReference type="Gene3D" id="3.40.50.970">
    <property type="match status" value="1"/>
</dbReference>
<gene>
    <name evidence="4" type="ORF">GBAR_LOCUS31167</name>
</gene>
<reference evidence="4" key="1">
    <citation type="submission" date="2023-03" db="EMBL/GenBank/DDBJ databases">
        <authorList>
            <person name="Steffen K."/>
            <person name="Cardenas P."/>
        </authorList>
    </citation>
    <scope>NUCLEOTIDE SEQUENCE</scope>
</reference>
<evidence type="ECO:0000313" key="5">
    <source>
        <dbReference type="Proteomes" id="UP001174909"/>
    </source>
</evidence>
<dbReference type="PANTHER" id="PTHR42818">
    <property type="entry name" value="SULFOPYRUVATE DECARBOXYLASE SUBUNIT ALPHA"/>
    <property type="match status" value="1"/>
</dbReference>
<name>A0AA35XLU4_GEOBA</name>
<dbReference type="Proteomes" id="UP001174909">
    <property type="component" value="Unassembled WGS sequence"/>
</dbReference>